<evidence type="ECO:0000256" key="14">
    <source>
        <dbReference type="ARBA" id="ARBA00049244"/>
    </source>
</evidence>
<dbReference type="InterPro" id="IPR036397">
    <property type="entry name" value="RNaseH_sf"/>
</dbReference>
<name>A0A9Q3P9Q8_9BASI</name>
<dbReference type="SUPFAM" id="SSF53098">
    <property type="entry name" value="Ribonuclease H-like"/>
    <property type="match status" value="1"/>
</dbReference>
<evidence type="ECO:0000259" key="16">
    <source>
        <dbReference type="PROSITE" id="PS50994"/>
    </source>
</evidence>
<dbReference type="Proteomes" id="UP000765509">
    <property type="component" value="Unassembled WGS sequence"/>
</dbReference>
<evidence type="ECO:0000256" key="10">
    <source>
        <dbReference type="ARBA" id="ARBA00022918"/>
    </source>
</evidence>
<dbReference type="GO" id="GO:0003964">
    <property type="term" value="F:RNA-directed DNA polymerase activity"/>
    <property type="evidence" value="ECO:0007669"/>
    <property type="project" value="UniProtKB-KW"/>
</dbReference>
<keyword evidence="3" id="KW-0540">Nuclease</keyword>
<keyword evidence="12" id="KW-0233">DNA recombination</keyword>
<dbReference type="GO" id="GO:0032196">
    <property type="term" value="P:transposition"/>
    <property type="evidence" value="ECO:0007669"/>
    <property type="project" value="UniProtKB-KW"/>
</dbReference>
<dbReference type="InterPro" id="IPR001584">
    <property type="entry name" value="Integrase_cat-core"/>
</dbReference>
<evidence type="ECO:0000256" key="6">
    <source>
        <dbReference type="ARBA" id="ARBA00022801"/>
    </source>
</evidence>
<evidence type="ECO:0000256" key="7">
    <source>
        <dbReference type="ARBA" id="ARBA00022842"/>
    </source>
</evidence>
<evidence type="ECO:0000313" key="17">
    <source>
        <dbReference type="EMBL" id="MBW0553340.1"/>
    </source>
</evidence>
<sequence length="495" mass="56002">MDKPLVATDMSILEKANKQAENLQQFGKIAKDIHPKLLLDGSKSNSWSSDLINTWISDFDDDPSYFTSDIKDNIPLQNLISVSFIRNSIDPTLFDSIRTRIPISTGRNIYQAIKNQFSKTFWSAVVHQLNTLIHAGDQSFNMTNHAITIQTAINNIKNQLEQITTALDTRKATNPGIKIHGKDVLDIIRQLASNQSNQDDQKISGINAKEKPFSKKRKEGKKVHPETRPTHRQPKIGHWAHECKLRARAQEFKSKHQKSSDGAIVAAIGSIPLLENRAIGDIVLNTRNGPPLIKDVLYCKHIPGIVLSIGRFHSQGISANLKPTTTSDQHVNTPDNCKQLTRCFTVMASATISFIPMKHLTPDNFQCRRRNTTKGTGIQIDLPILCISQKPTCRLSKSIDNKKYMLIVQDNFSQLVAAIPLQDKTKAKLQLKLWMIRFNNHTPYKIWRLRTDNGAELKNQFLDDFCSQQGIVREFSAPYEHHQNGHCLRWQGLPS</sequence>
<keyword evidence="18" id="KW-1185">Reference proteome</keyword>
<dbReference type="GO" id="GO:0004519">
    <property type="term" value="F:endonuclease activity"/>
    <property type="evidence" value="ECO:0007669"/>
    <property type="project" value="UniProtKB-KW"/>
</dbReference>
<evidence type="ECO:0000256" key="2">
    <source>
        <dbReference type="ARBA" id="ARBA00022695"/>
    </source>
</evidence>
<protein>
    <recommendedName>
        <fullName evidence="16">Integrase catalytic domain-containing protein</fullName>
    </recommendedName>
</protein>
<keyword evidence="6" id="KW-0378">Hydrolase</keyword>
<keyword evidence="1" id="KW-0815">Transposition</keyword>
<evidence type="ECO:0000256" key="8">
    <source>
        <dbReference type="ARBA" id="ARBA00022884"/>
    </source>
</evidence>
<dbReference type="InterPro" id="IPR012337">
    <property type="entry name" value="RNaseH-like_sf"/>
</dbReference>
<evidence type="ECO:0000256" key="11">
    <source>
        <dbReference type="ARBA" id="ARBA00022932"/>
    </source>
</evidence>
<comment type="caution">
    <text evidence="17">The sequence shown here is derived from an EMBL/GenBank/DDBJ whole genome shotgun (WGS) entry which is preliminary data.</text>
</comment>
<organism evidence="17 18">
    <name type="scientific">Austropuccinia psidii MF-1</name>
    <dbReference type="NCBI Taxonomy" id="1389203"/>
    <lineage>
        <taxon>Eukaryota</taxon>
        <taxon>Fungi</taxon>
        <taxon>Dikarya</taxon>
        <taxon>Basidiomycota</taxon>
        <taxon>Pucciniomycotina</taxon>
        <taxon>Pucciniomycetes</taxon>
        <taxon>Pucciniales</taxon>
        <taxon>Sphaerophragmiaceae</taxon>
        <taxon>Austropuccinia</taxon>
    </lineage>
</organism>
<comment type="catalytic activity">
    <reaction evidence="14">
        <text>DNA(n) + a 2'-deoxyribonucleoside 5'-triphosphate = DNA(n+1) + diphosphate</text>
        <dbReference type="Rhea" id="RHEA:22508"/>
        <dbReference type="Rhea" id="RHEA-COMP:17339"/>
        <dbReference type="Rhea" id="RHEA-COMP:17340"/>
        <dbReference type="ChEBI" id="CHEBI:33019"/>
        <dbReference type="ChEBI" id="CHEBI:61560"/>
        <dbReference type="ChEBI" id="CHEBI:173112"/>
        <dbReference type="EC" id="2.7.7.7"/>
    </reaction>
</comment>
<dbReference type="GO" id="GO:0005634">
    <property type="term" value="C:nucleus"/>
    <property type="evidence" value="ECO:0007669"/>
    <property type="project" value="UniProtKB-ARBA"/>
</dbReference>
<evidence type="ECO:0000256" key="5">
    <source>
        <dbReference type="ARBA" id="ARBA00022759"/>
    </source>
</evidence>
<keyword evidence="4" id="KW-0479">Metal-binding</keyword>
<dbReference type="EMBL" id="AVOT02059725">
    <property type="protein sequence ID" value="MBW0553340.1"/>
    <property type="molecule type" value="Genomic_DNA"/>
</dbReference>
<keyword evidence="11" id="KW-0239">DNA-directed DNA polymerase</keyword>
<evidence type="ECO:0000256" key="1">
    <source>
        <dbReference type="ARBA" id="ARBA00022578"/>
    </source>
</evidence>
<comment type="catalytic activity">
    <reaction evidence="13">
        <text>DNA(n) + a 2'-deoxyribonucleoside 5'-triphosphate = DNA(n+1) + diphosphate</text>
        <dbReference type="Rhea" id="RHEA:22508"/>
        <dbReference type="Rhea" id="RHEA-COMP:17339"/>
        <dbReference type="Rhea" id="RHEA-COMP:17340"/>
        <dbReference type="ChEBI" id="CHEBI:33019"/>
        <dbReference type="ChEBI" id="CHEBI:61560"/>
        <dbReference type="ChEBI" id="CHEBI:173112"/>
        <dbReference type="EC" id="2.7.7.49"/>
    </reaction>
</comment>
<dbReference type="GO" id="GO:0003723">
    <property type="term" value="F:RNA binding"/>
    <property type="evidence" value="ECO:0007669"/>
    <property type="project" value="UniProtKB-KW"/>
</dbReference>
<dbReference type="PANTHER" id="PTHR42648">
    <property type="entry name" value="TRANSPOSASE, PUTATIVE-RELATED"/>
    <property type="match status" value="1"/>
</dbReference>
<dbReference type="GO" id="GO:0016787">
    <property type="term" value="F:hydrolase activity"/>
    <property type="evidence" value="ECO:0007669"/>
    <property type="project" value="UniProtKB-KW"/>
</dbReference>
<keyword evidence="8" id="KW-0694">RNA-binding</keyword>
<dbReference type="PROSITE" id="PS50994">
    <property type="entry name" value="INTEGRASE"/>
    <property type="match status" value="1"/>
</dbReference>
<keyword evidence="10" id="KW-0695">RNA-directed DNA polymerase</keyword>
<evidence type="ECO:0000256" key="9">
    <source>
        <dbReference type="ARBA" id="ARBA00022908"/>
    </source>
</evidence>
<proteinExistence type="predicted"/>
<keyword evidence="11" id="KW-0808">Transferase</keyword>
<dbReference type="AlphaFoldDB" id="A0A9Q3P9Q8"/>
<dbReference type="InterPro" id="IPR039537">
    <property type="entry name" value="Retrotran_Ty1/copia-like"/>
</dbReference>
<keyword evidence="2" id="KW-0548">Nucleotidyltransferase</keyword>
<dbReference type="GO" id="GO:0003887">
    <property type="term" value="F:DNA-directed DNA polymerase activity"/>
    <property type="evidence" value="ECO:0007669"/>
    <property type="project" value="UniProtKB-KW"/>
</dbReference>
<dbReference type="GO" id="GO:0046872">
    <property type="term" value="F:metal ion binding"/>
    <property type="evidence" value="ECO:0007669"/>
    <property type="project" value="UniProtKB-KW"/>
</dbReference>
<evidence type="ECO:0000256" key="12">
    <source>
        <dbReference type="ARBA" id="ARBA00023172"/>
    </source>
</evidence>
<evidence type="ECO:0000313" key="18">
    <source>
        <dbReference type="Proteomes" id="UP000765509"/>
    </source>
</evidence>
<reference evidence="17" key="1">
    <citation type="submission" date="2021-03" db="EMBL/GenBank/DDBJ databases">
        <title>Draft genome sequence of rust myrtle Austropuccinia psidii MF-1, a brazilian biotype.</title>
        <authorList>
            <person name="Quecine M.C."/>
            <person name="Pachon D.M.R."/>
            <person name="Bonatelli M.L."/>
            <person name="Correr F.H."/>
            <person name="Franceschini L.M."/>
            <person name="Leite T.F."/>
            <person name="Margarido G.R.A."/>
            <person name="Almeida C.A."/>
            <person name="Ferrarezi J.A."/>
            <person name="Labate C.A."/>
        </authorList>
    </citation>
    <scope>NUCLEOTIDE SEQUENCE</scope>
    <source>
        <strain evidence="17">MF-1</strain>
    </source>
</reference>
<evidence type="ECO:0000256" key="3">
    <source>
        <dbReference type="ARBA" id="ARBA00022722"/>
    </source>
</evidence>
<evidence type="ECO:0000256" key="15">
    <source>
        <dbReference type="SAM" id="MobiDB-lite"/>
    </source>
</evidence>
<dbReference type="GO" id="GO:0015074">
    <property type="term" value="P:DNA integration"/>
    <property type="evidence" value="ECO:0007669"/>
    <property type="project" value="UniProtKB-KW"/>
</dbReference>
<keyword evidence="7" id="KW-0460">Magnesium</keyword>
<feature type="region of interest" description="Disordered" evidence="15">
    <location>
        <begin position="196"/>
        <end position="235"/>
    </location>
</feature>
<dbReference type="OrthoDB" id="2518964at2759"/>
<keyword evidence="5" id="KW-0255">Endonuclease</keyword>
<evidence type="ECO:0000256" key="13">
    <source>
        <dbReference type="ARBA" id="ARBA00048173"/>
    </source>
</evidence>
<dbReference type="GO" id="GO:0006310">
    <property type="term" value="P:DNA recombination"/>
    <property type="evidence" value="ECO:0007669"/>
    <property type="project" value="UniProtKB-KW"/>
</dbReference>
<feature type="domain" description="Integrase catalytic" evidence="16">
    <location>
        <begin position="370"/>
        <end position="495"/>
    </location>
</feature>
<accession>A0A9Q3P9Q8</accession>
<evidence type="ECO:0000256" key="4">
    <source>
        <dbReference type="ARBA" id="ARBA00022723"/>
    </source>
</evidence>
<gene>
    <name evidence="17" type="ORF">O181_093055</name>
</gene>
<dbReference type="PANTHER" id="PTHR42648:SF11">
    <property type="entry name" value="TRANSPOSON TY4-P GAG-POL POLYPROTEIN"/>
    <property type="match status" value="1"/>
</dbReference>
<keyword evidence="9" id="KW-0229">DNA integration</keyword>
<dbReference type="Gene3D" id="3.30.420.10">
    <property type="entry name" value="Ribonuclease H-like superfamily/Ribonuclease H"/>
    <property type="match status" value="1"/>
</dbReference>